<proteinExistence type="predicted"/>
<reference evidence="1" key="1">
    <citation type="submission" date="2018-02" db="EMBL/GenBank/DDBJ databases">
        <title>Rhizophora mucronata_Transcriptome.</title>
        <authorList>
            <person name="Meera S.P."/>
            <person name="Sreeshan A."/>
            <person name="Augustine A."/>
        </authorList>
    </citation>
    <scope>NUCLEOTIDE SEQUENCE</scope>
    <source>
        <tissue evidence="1">Leaf</tissue>
    </source>
</reference>
<organism evidence="1">
    <name type="scientific">Rhizophora mucronata</name>
    <name type="common">Asiatic mangrove</name>
    <dbReference type="NCBI Taxonomy" id="61149"/>
    <lineage>
        <taxon>Eukaryota</taxon>
        <taxon>Viridiplantae</taxon>
        <taxon>Streptophyta</taxon>
        <taxon>Embryophyta</taxon>
        <taxon>Tracheophyta</taxon>
        <taxon>Spermatophyta</taxon>
        <taxon>Magnoliopsida</taxon>
        <taxon>eudicotyledons</taxon>
        <taxon>Gunneridae</taxon>
        <taxon>Pentapetalae</taxon>
        <taxon>rosids</taxon>
        <taxon>fabids</taxon>
        <taxon>Malpighiales</taxon>
        <taxon>Rhizophoraceae</taxon>
        <taxon>Rhizophora</taxon>
    </lineage>
</organism>
<dbReference type="EMBL" id="GGEC01071207">
    <property type="protein sequence ID" value="MBX51691.1"/>
    <property type="molecule type" value="Transcribed_RNA"/>
</dbReference>
<name>A0A2P2PAP3_RHIMU</name>
<sequence>MTFLILSNKQLK</sequence>
<evidence type="ECO:0000313" key="1">
    <source>
        <dbReference type="EMBL" id="MBX51691.1"/>
    </source>
</evidence>
<protein>
    <submittedName>
        <fullName evidence="1">Uncharacterized protein</fullName>
    </submittedName>
</protein>
<accession>A0A2P2PAP3</accession>